<feature type="region of interest" description="Disordered" evidence="1">
    <location>
        <begin position="277"/>
        <end position="338"/>
    </location>
</feature>
<reference evidence="2" key="1">
    <citation type="submission" date="2020-05" db="EMBL/GenBank/DDBJ databases">
        <title>Phylogenomic resolution of chytrid fungi.</title>
        <authorList>
            <person name="Stajich J.E."/>
            <person name="Amses K."/>
            <person name="Simmons R."/>
            <person name="Seto K."/>
            <person name="Myers J."/>
            <person name="Bonds A."/>
            <person name="Quandt C.A."/>
            <person name="Barry K."/>
            <person name="Liu P."/>
            <person name="Grigoriev I."/>
            <person name="Longcore J.E."/>
            <person name="James T.Y."/>
        </authorList>
    </citation>
    <scope>NUCLEOTIDE SEQUENCE</scope>
    <source>
        <strain evidence="2">PLAUS21</strain>
    </source>
</reference>
<dbReference type="EMBL" id="JADGKB010000050">
    <property type="protein sequence ID" value="KAJ3256510.1"/>
    <property type="molecule type" value="Genomic_DNA"/>
</dbReference>
<dbReference type="InterPro" id="IPR008942">
    <property type="entry name" value="ENTH_VHS"/>
</dbReference>
<protein>
    <recommendedName>
        <fullName evidence="4">VHS domain-containing protein</fullName>
    </recommendedName>
</protein>
<dbReference type="Proteomes" id="UP001210925">
    <property type="component" value="Unassembled WGS sequence"/>
</dbReference>
<organism evidence="2 3">
    <name type="scientific">Boothiomyces macroporosus</name>
    <dbReference type="NCBI Taxonomy" id="261099"/>
    <lineage>
        <taxon>Eukaryota</taxon>
        <taxon>Fungi</taxon>
        <taxon>Fungi incertae sedis</taxon>
        <taxon>Chytridiomycota</taxon>
        <taxon>Chytridiomycota incertae sedis</taxon>
        <taxon>Chytridiomycetes</taxon>
        <taxon>Rhizophydiales</taxon>
        <taxon>Terramycetaceae</taxon>
        <taxon>Boothiomyces</taxon>
    </lineage>
</organism>
<keyword evidence="3" id="KW-1185">Reference proteome</keyword>
<evidence type="ECO:0000313" key="2">
    <source>
        <dbReference type="EMBL" id="KAJ3256510.1"/>
    </source>
</evidence>
<feature type="compositionally biased region" description="Polar residues" evidence="1">
    <location>
        <begin position="307"/>
        <end position="317"/>
    </location>
</feature>
<proteinExistence type="predicted"/>
<name>A0AAD5UFV7_9FUNG</name>
<gene>
    <name evidence="2" type="ORF">HK103_005508</name>
</gene>
<evidence type="ECO:0000313" key="3">
    <source>
        <dbReference type="Proteomes" id="UP001210925"/>
    </source>
</evidence>
<sequence>MVTWGTIKRTFTREKEHETLIDKATNVKFNALNIERASQLLSISTPENNNEIITALMERLKKKDKTRREKVVQLFDFMIKNSQDFQESFVNYPQFPELYYSLPLSASKVELLQMMQEWRLLYGDGPFGQQFKNVALACGQGMEEHLQPIQAVNLPSDGVEVILPIENMTLEDEATRVLEHVEMVKVTSDLFLEALNFNTKYLGDNHLARDLHGQCTKLKAANEAWIGDLNPENEFAMDLLLQAGDQLSCAFNAMVAIKEQQELKKAEEELMRAQKKYQQTIERTNSGRIDQAQNGKSKQKQRESDVNDQNIVNSTLGENPFEVFPNQGSSKDGKLIDF</sequence>
<evidence type="ECO:0008006" key="4">
    <source>
        <dbReference type="Google" id="ProtNLM"/>
    </source>
</evidence>
<feature type="compositionally biased region" description="Polar residues" evidence="1">
    <location>
        <begin position="277"/>
        <end position="296"/>
    </location>
</feature>
<evidence type="ECO:0000256" key="1">
    <source>
        <dbReference type="SAM" id="MobiDB-lite"/>
    </source>
</evidence>
<dbReference type="SUPFAM" id="SSF48464">
    <property type="entry name" value="ENTH/VHS domain"/>
    <property type="match status" value="1"/>
</dbReference>
<dbReference type="AlphaFoldDB" id="A0AAD5UFV7"/>
<comment type="caution">
    <text evidence="2">The sequence shown here is derived from an EMBL/GenBank/DDBJ whole genome shotgun (WGS) entry which is preliminary data.</text>
</comment>
<accession>A0AAD5UFV7</accession>